<dbReference type="EMBL" id="JAEQMY010000138">
    <property type="protein sequence ID" value="MBL0408025.1"/>
    <property type="molecule type" value="Genomic_DNA"/>
</dbReference>
<comment type="caution">
    <text evidence="2">The sequence shown here is derived from an EMBL/GenBank/DDBJ whole genome shotgun (WGS) entry which is preliminary data.</text>
</comment>
<reference evidence="2" key="1">
    <citation type="submission" date="2021-01" db="EMBL/GenBank/DDBJ databases">
        <title>Microvirga sp.</title>
        <authorList>
            <person name="Kim M.K."/>
        </authorList>
    </citation>
    <scope>NUCLEOTIDE SEQUENCE</scope>
    <source>
        <strain evidence="2">5420S-16</strain>
    </source>
</reference>
<dbReference type="GO" id="GO:0016757">
    <property type="term" value="F:glycosyltransferase activity"/>
    <property type="evidence" value="ECO:0007669"/>
    <property type="project" value="InterPro"/>
</dbReference>
<evidence type="ECO:0000313" key="2">
    <source>
        <dbReference type="EMBL" id="MBL0408025.1"/>
    </source>
</evidence>
<dbReference type="AlphaFoldDB" id="A0A936ZHX6"/>
<dbReference type="RefSeq" id="WP_202065671.1">
    <property type="nucleotide sequence ID" value="NZ_JAEQMY010000138.1"/>
</dbReference>
<feature type="domain" description="Glycosyltransferase 61 catalytic" evidence="1">
    <location>
        <begin position="135"/>
        <end position="305"/>
    </location>
</feature>
<name>A0A936ZHX6_9HYPH</name>
<accession>A0A936ZHX6</accession>
<dbReference type="InterPro" id="IPR049625">
    <property type="entry name" value="Glyco_transf_61_cat"/>
</dbReference>
<keyword evidence="3" id="KW-1185">Reference proteome</keyword>
<proteinExistence type="predicted"/>
<dbReference type="Proteomes" id="UP000605848">
    <property type="component" value="Unassembled WGS sequence"/>
</dbReference>
<sequence>MSLRDSTIASHHTLSDEVTVQRTPRLGVLRKDRSSNPKFNHSWYQGTYTVTFPDVCCRIVENVIVFNEYIAVHDAGAIVDHLTTFRGRADGTFHLEDATASSIRRDLDDFRSGADEPDVIEELTLIAHNEGGGTWGHWLVENLPRILLFKRLHPTGRIALPRAYTEPSNNFGLSLRFYGIEPESIIALDKHKSYRFRSAAFVDQVTHAGAAHPLIFYLLQSVADTIQVDLVSSRLFIDRATGRPSREIENLSEVAQCALDKGFVRGPLGSAPFEGQAAIWRRATHFVGVLGSDLTGIVFGKAGQEILSITPDFHGDNFFFDLAAAKGMVWHELLCGQRAAERTPRQDSSFLVDRNTFSSFLTNVLG</sequence>
<evidence type="ECO:0000259" key="1">
    <source>
        <dbReference type="Pfam" id="PF04577"/>
    </source>
</evidence>
<protein>
    <submittedName>
        <fullName evidence="2">Glycosyltransferase family 61 protein</fullName>
    </submittedName>
</protein>
<gene>
    <name evidence="2" type="ORF">JKG68_29450</name>
</gene>
<evidence type="ECO:0000313" key="3">
    <source>
        <dbReference type="Proteomes" id="UP000605848"/>
    </source>
</evidence>
<dbReference type="Pfam" id="PF04577">
    <property type="entry name" value="Glyco_transf_61"/>
    <property type="match status" value="1"/>
</dbReference>
<organism evidence="2 3">
    <name type="scientific">Microvirga aerilata</name>
    <dbReference type="NCBI Taxonomy" id="670292"/>
    <lineage>
        <taxon>Bacteria</taxon>
        <taxon>Pseudomonadati</taxon>
        <taxon>Pseudomonadota</taxon>
        <taxon>Alphaproteobacteria</taxon>
        <taxon>Hyphomicrobiales</taxon>
        <taxon>Methylobacteriaceae</taxon>
        <taxon>Microvirga</taxon>
    </lineage>
</organism>